<dbReference type="EMBL" id="JAAXYH010000002">
    <property type="protein sequence ID" value="NMH64186.1"/>
    <property type="molecule type" value="Genomic_DNA"/>
</dbReference>
<dbReference type="Proteomes" id="UP000737113">
    <property type="component" value="Unassembled WGS sequence"/>
</dbReference>
<sequence length="78" mass="8678">MSESATSYLLFHTQGCHLCELAQALVQDAAIAFSRRDICDDDTLAERYGTLIPVLMAPDGRELNWPFDAKQLKEFTGA</sequence>
<keyword evidence="2" id="KW-1185">Reference proteome</keyword>
<organism evidence="1 2">
    <name type="scientific">Shewanella salipaludis</name>
    <dbReference type="NCBI Taxonomy" id="2723052"/>
    <lineage>
        <taxon>Bacteria</taxon>
        <taxon>Pseudomonadati</taxon>
        <taxon>Pseudomonadota</taxon>
        <taxon>Gammaproteobacteria</taxon>
        <taxon>Alteromonadales</taxon>
        <taxon>Shewanellaceae</taxon>
        <taxon>Shewanella</taxon>
    </lineage>
</organism>
<dbReference type="InterPro" id="IPR008554">
    <property type="entry name" value="Glutaredoxin-like"/>
</dbReference>
<evidence type="ECO:0000313" key="1">
    <source>
        <dbReference type="EMBL" id="NMH64186.1"/>
    </source>
</evidence>
<dbReference type="AlphaFoldDB" id="A0A972FYE9"/>
<dbReference type="InterPro" id="IPR036249">
    <property type="entry name" value="Thioredoxin-like_sf"/>
</dbReference>
<dbReference type="RefSeq" id="WP_169562879.1">
    <property type="nucleotide sequence ID" value="NZ_JAAXYH010000002.1"/>
</dbReference>
<gene>
    <name evidence="1" type="ORF">HC757_03235</name>
</gene>
<name>A0A972FYE9_9GAMM</name>
<protein>
    <submittedName>
        <fullName evidence="1">Glutaredoxin family protein</fullName>
    </submittedName>
</protein>
<proteinExistence type="predicted"/>
<dbReference type="Gene3D" id="3.40.30.10">
    <property type="entry name" value="Glutaredoxin"/>
    <property type="match status" value="1"/>
</dbReference>
<dbReference type="SUPFAM" id="SSF52833">
    <property type="entry name" value="Thioredoxin-like"/>
    <property type="match status" value="1"/>
</dbReference>
<reference evidence="1" key="1">
    <citation type="submission" date="2020-04" db="EMBL/GenBank/DDBJ databases">
        <title>Description of Shewanella salipaludis sp. nov., isolated from a salt marsh.</title>
        <authorList>
            <person name="Park S."/>
            <person name="Yoon J.-H."/>
        </authorList>
    </citation>
    <scope>NUCLEOTIDE SEQUENCE</scope>
    <source>
        <strain evidence="1">SHSM-M6</strain>
    </source>
</reference>
<comment type="caution">
    <text evidence="1">The sequence shown here is derived from an EMBL/GenBank/DDBJ whole genome shotgun (WGS) entry which is preliminary data.</text>
</comment>
<evidence type="ECO:0000313" key="2">
    <source>
        <dbReference type="Proteomes" id="UP000737113"/>
    </source>
</evidence>
<accession>A0A972FYE9</accession>
<dbReference type="Pfam" id="PF05768">
    <property type="entry name" value="Glrx-like"/>
    <property type="match status" value="1"/>
</dbReference>